<evidence type="ECO:0000256" key="16">
    <source>
        <dbReference type="SAM" id="MobiDB-lite"/>
    </source>
</evidence>
<dbReference type="Gene3D" id="6.10.140.1470">
    <property type="match status" value="1"/>
</dbReference>
<dbReference type="GO" id="GO:0030488">
    <property type="term" value="P:tRNA methylation"/>
    <property type="evidence" value="ECO:0007669"/>
    <property type="project" value="TreeGrafter"/>
</dbReference>
<keyword evidence="9" id="KW-0949">S-adenosyl-L-methionine</keyword>
<comment type="pathway">
    <text evidence="2">tRNA modification; wybutosine-tRNA(Phe) biosynthesis.</text>
</comment>
<dbReference type="InterPro" id="IPR029063">
    <property type="entry name" value="SAM-dependent_MTases_sf"/>
</dbReference>
<dbReference type="EMBL" id="JASWJB010000011">
    <property type="protein sequence ID" value="KAK2612857.1"/>
    <property type="molecule type" value="Genomic_DNA"/>
</dbReference>
<evidence type="ECO:0000256" key="8">
    <source>
        <dbReference type="ARBA" id="ARBA00022679"/>
    </source>
</evidence>
<dbReference type="PANTHER" id="PTHR46529">
    <property type="entry name" value="TRNA WYBUTOSINE-SYNTHESIZING PROTEIN 4"/>
    <property type="match status" value="1"/>
</dbReference>
<feature type="domain" description="JmjC" evidence="17">
    <location>
        <begin position="781"/>
        <end position="935"/>
    </location>
</feature>
<evidence type="ECO:0000256" key="9">
    <source>
        <dbReference type="ARBA" id="ARBA00022691"/>
    </source>
</evidence>
<evidence type="ECO:0000256" key="13">
    <source>
        <dbReference type="ARBA" id="ARBA00030231"/>
    </source>
</evidence>
<comment type="similarity">
    <text evidence="3">Belongs to the methyltransferase superfamily. LCMT family.</text>
</comment>
<organism evidence="18 19">
    <name type="scientific">Conoideocrella luteorostrata</name>
    <dbReference type="NCBI Taxonomy" id="1105319"/>
    <lineage>
        <taxon>Eukaryota</taxon>
        <taxon>Fungi</taxon>
        <taxon>Dikarya</taxon>
        <taxon>Ascomycota</taxon>
        <taxon>Pezizomycotina</taxon>
        <taxon>Sordariomycetes</taxon>
        <taxon>Hypocreomycetidae</taxon>
        <taxon>Hypocreales</taxon>
        <taxon>Clavicipitaceae</taxon>
        <taxon>Conoideocrella</taxon>
    </lineage>
</organism>
<gene>
    <name evidence="18" type="primary">PPM2</name>
    <name evidence="18" type="ORF">QQS21_001137</name>
</gene>
<protein>
    <recommendedName>
        <fullName evidence="6">tRNA wybutosine-synthesizing protein 4</fullName>
        <ecNumber evidence="5">2.1.1.290</ecNumber>
        <ecNumber evidence="4">2.3.1.231</ecNumber>
    </recommendedName>
    <alternativeName>
        <fullName evidence="13">Leucine carboxyl methyltransferase 2</fullName>
    </alternativeName>
    <alternativeName>
        <fullName evidence="14">tRNA(Phe) (7-(3-amino-3-(methoxycarbonyl)propyl)wyosine(37)-N)-methoxycarbonyltransferase</fullName>
    </alternativeName>
    <alternativeName>
        <fullName evidence="12">tRNA(Phe) (7-(3-amino-3-carboxypropyl)wyosine(37)-O)-methyltransferase</fullName>
    </alternativeName>
</protein>
<evidence type="ECO:0000256" key="5">
    <source>
        <dbReference type="ARBA" id="ARBA00012779"/>
    </source>
</evidence>
<dbReference type="SMART" id="SM00558">
    <property type="entry name" value="JmjC"/>
    <property type="match status" value="1"/>
</dbReference>
<evidence type="ECO:0000256" key="7">
    <source>
        <dbReference type="ARBA" id="ARBA00022603"/>
    </source>
</evidence>
<dbReference type="EC" id="2.1.1.290" evidence="5"/>
<evidence type="ECO:0000259" key="17">
    <source>
        <dbReference type="PROSITE" id="PS51184"/>
    </source>
</evidence>
<evidence type="ECO:0000256" key="15">
    <source>
        <dbReference type="ARBA" id="ARBA00049250"/>
    </source>
</evidence>
<dbReference type="InterPro" id="IPR003347">
    <property type="entry name" value="JmjC_dom"/>
</dbReference>
<evidence type="ECO:0000256" key="6">
    <source>
        <dbReference type="ARBA" id="ARBA00018045"/>
    </source>
</evidence>
<comment type="function">
    <text evidence="11">Probable S-adenosyl-L-methionine-dependent methyltransferase that acts as a component of the wybutosine biosynthesis pathway. Wybutosine is a hyper modified guanosine with a tricyclic base found at the 3'-position adjacent to the anticodon of eukaryotic phenylalanine tRNA. May methylate the carboxyl group of leucine residues to form alpha-leucine ester residues.</text>
</comment>
<dbReference type="InterPro" id="IPR015915">
    <property type="entry name" value="Kelch-typ_b-propeller"/>
</dbReference>
<dbReference type="AlphaFoldDB" id="A0AAJ0CXL9"/>
<dbReference type="GO" id="GO:0031591">
    <property type="term" value="P:wybutosine biosynthetic process"/>
    <property type="evidence" value="ECO:0007669"/>
    <property type="project" value="TreeGrafter"/>
</dbReference>
<evidence type="ECO:0000256" key="11">
    <source>
        <dbReference type="ARBA" id="ARBA00025588"/>
    </source>
</evidence>
<dbReference type="SUPFAM" id="SSF117281">
    <property type="entry name" value="Kelch motif"/>
    <property type="match status" value="1"/>
</dbReference>
<keyword evidence="7 18" id="KW-0489">Methyltransferase</keyword>
<keyword evidence="8" id="KW-0808">Transferase</keyword>
<dbReference type="Pfam" id="PF13418">
    <property type="entry name" value="Beta-prop_TYW4"/>
    <property type="match status" value="1"/>
</dbReference>
<evidence type="ECO:0000256" key="1">
    <source>
        <dbReference type="ARBA" id="ARBA00001806"/>
    </source>
</evidence>
<evidence type="ECO:0000313" key="18">
    <source>
        <dbReference type="EMBL" id="KAK2612857.1"/>
    </source>
</evidence>
<comment type="caution">
    <text evidence="18">The sequence shown here is derived from an EMBL/GenBank/DDBJ whole genome shotgun (WGS) entry which is preliminary data.</text>
</comment>
<evidence type="ECO:0000256" key="12">
    <source>
        <dbReference type="ARBA" id="ARBA00029750"/>
    </source>
</evidence>
<comment type="catalytic activity">
    <reaction evidence="15">
        <text>7-[(3S)-(3-amino-3-methoxycarbonyl)propyl]wyosine(37) in tRNA(Phe) + S-adenosyl-L-methionine + CO2 = wybutosine(37) in tRNA(Phe) + S-adenosyl-L-homocysteine + 2 H(+)</text>
        <dbReference type="Rhea" id="RHEA:37119"/>
        <dbReference type="Rhea" id="RHEA-COMP:11844"/>
        <dbReference type="Rhea" id="RHEA-COMP:11847"/>
        <dbReference type="ChEBI" id="CHEBI:15378"/>
        <dbReference type="ChEBI" id="CHEBI:16526"/>
        <dbReference type="ChEBI" id="CHEBI:57856"/>
        <dbReference type="ChEBI" id="CHEBI:59789"/>
        <dbReference type="ChEBI" id="CHEBI:73544"/>
        <dbReference type="ChEBI" id="CHEBI:74275"/>
        <dbReference type="EC" id="2.3.1.231"/>
    </reaction>
</comment>
<dbReference type="Gene3D" id="2.60.120.650">
    <property type="entry name" value="Cupin"/>
    <property type="match status" value="1"/>
</dbReference>
<evidence type="ECO:0000256" key="14">
    <source>
        <dbReference type="ARBA" id="ARBA00030847"/>
    </source>
</evidence>
<keyword evidence="10" id="KW-0819">tRNA processing</keyword>
<evidence type="ECO:0000313" key="19">
    <source>
        <dbReference type="Proteomes" id="UP001251528"/>
    </source>
</evidence>
<feature type="region of interest" description="Disordered" evidence="16">
    <location>
        <begin position="355"/>
        <end position="379"/>
    </location>
</feature>
<evidence type="ECO:0000256" key="2">
    <source>
        <dbReference type="ARBA" id="ARBA00004797"/>
    </source>
</evidence>
<dbReference type="EC" id="2.3.1.231" evidence="4"/>
<feature type="region of interest" description="Disordered" evidence="16">
    <location>
        <begin position="1"/>
        <end position="29"/>
    </location>
</feature>
<dbReference type="SUPFAM" id="SSF53335">
    <property type="entry name" value="S-adenosyl-L-methionine-dependent methyltransferases"/>
    <property type="match status" value="1"/>
</dbReference>
<feature type="compositionally biased region" description="Polar residues" evidence="16">
    <location>
        <begin position="365"/>
        <end position="379"/>
    </location>
</feature>
<keyword evidence="19" id="KW-1185">Reference proteome</keyword>
<sequence>MQELERKNKMATKAKPGLHGDKPNKSQQQMTARLAKQHVLDELIMGTNSSSIVSKRSVENLYYPNEPHYFRYFVKKFQRRAPLINRGYWLRLRVIDVIVQRFLSEHQKSKRVVINLGCGSDVLPWQSHVRCPLLSEDVIFVDVDYPDLMLKKRSIVLETPQLQEILGQDFIVGKSDDQIILRSNHYCQIGCDLRELEKLKESLEELTPLSECRVLFVAEVSITYMDTHSADELIRWASSISESEFCLLEQLLPCGLDHPFAVTMLKHFDKLNTPPKSVHRYPTLAKQVDRFTSCGFPHVSIWDLWEAWSSESFLTSSERASLDETEPFDEWEEFVMFCRHYFILHASNSKHIGPTPLKDADDRGGTTQNNRIQTSVTKKSVQGSKRRFGDALTLTDPTGGRFAINLMGLGSNGREESCDIYSLDGQADTPTLPITGPVPRMCHTLTDLGDYGVLLVGGRSSPANVFSDCWIFEKGAQTQWRPTYNLPIPLFRHSAICLNGTSLTLVAGGKTGPSIISEDFYVFHASKGWLKCKVFGDRPSPTFGGILYNKPIADTNTGVYSGLFTGGIGLDGRISKREYTWQLELKELQPVIRFKPCENVLDPTKMLSIFGARAIDFGSHTLVCGGVGDSAKWQGQGILAIDTTSQDCYTVTSLTETVGNHVIPFMIGSSILRANNSLVILGGGATCFSMGTFWETGASVVTFSNTPSHWKKSESTTEAFTQLQFVGSTKTVVAHECQNNTERMDFNSKNFHYVTQPFGAVMHRAEAGDRVYMRALSHEKPTEQPANIHRDFPRLATDFCLPKEMQLVQDCLFSSVLRISGRINMWLHYDVMANMYVQIAGSKRMILFPPSDVGHLAFAPGASSSSIDVFSELSASRMKGTHPHEAILKPGDVLFLPPHWLHTATSATNFSIAVNVFFRNLDSGYAAGRDVYGNRDLAAYEKSRSDVARIGKSFQKFPVDIRRFYLTRLADELELAAEGV</sequence>
<reference evidence="18" key="1">
    <citation type="submission" date="2023-06" db="EMBL/GenBank/DDBJ databases">
        <title>Conoideocrella luteorostrata (Hypocreales: Clavicipitaceae), a potential biocontrol fungus for elongate hemlock scale in United States Christmas tree production areas.</title>
        <authorList>
            <person name="Barrett H."/>
            <person name="Lovett B."/>
            <person name="Macias A.M."/>
            <person name="Stajich J.E."/>
            <person name="Kasson M.T."/>
        </authorList>
    </citation>
    <scope>NUCLEOTIDE SEQUENCE</scope>
    <source>
        <strain evidence="18">ARSEF 14590</strain>
    </source>
</reference>
<evidence type="ECO:0000256" key="4">
    <source>
        <dbReference type="ARBA" id="ARBA00012155"/>
    </source>
</evidence>
<dbReference type="InterPro" id="IPR007213">
    <property type="entry name" value="Ppm1/Ppm2/Tcmp"/>
</dbReference>
<dbReference type="Gene3D" id="3.40.50.150">
    <property type="entry name" value="Vaccinia Virus protein VP39"/>
    <property type="match status" value="1"/>
</dbReference>
<evidence type="ECO:0000256" key="3">
    <source>
        <dbReference type="ARBA" id="ARBA00010703"/>
    </source>
</evidence>
<name>A0AAJ0CXL9_9HYPO</name>
<dbReference type="GO" id="GO:0008175">
    <property type="term" value="F:tRNA methyltransferase activity"/>
    <property type="evidence" value="ECO:0007669"/>
    <property type="project" value="TreeGrafter"/>
</dbReference>
<dbReference type="Proteomes" id="UP001251528">
    <property type="component" value="Unassembled WGS sequence"/>
</dbReference>
<dbReference type="PROSITE" id="PS51184">
    <property type="entry name" value="JMJC"/>
    <property type="match status" value="1"/>
</dbReference>
<evidence type="ECO:0000256" key="10">
    <source>
        <dbReference type="ARBA" id="ARBA00022694"/>
    </source>
</evidence>
<accession>A0AAJ0CXL9</accession>
<dbReference type="Pfam" id="PF04072">
    <property type="entry name" value="LCM"/>
    <property type="match status" value="1"/>
</dbReference>
<dbReference type="Gene3D" id="2.120.10.80">
    <property type="entry name" value="Kelch-type beta propeller"/>
    <property type="match status" value="1"/>
</dbReference>
<dbReference type="InterPro" id="IPR041667">
    <property type="entry name" value="Cupin_8"/>
</dbReference>
<dbReference type="Pfam" id="PF13621">
    <property type="entry name" value="Cupin_8"/>
    <property type="match status" value="1"/>
</dbReference>
<proteinExistence type="inferred from homology"/>
<dbReference type="PANTHER" id="PTHR46529:SF1">
    <property type="entry name" value="TRNA WYBUTOSINE-SYNTHESIZING PROTEIN 4"/>
    <property type="match status" value="1"/>
</dbReference>
<dbReference type="SUPFAM" id="SSF51197">
    <property type="entry name" value="Clavaminate synthase-like"/>
    <property type="match status" value="1"/>
</dbReference>
<comment type="catalytic activity">
    <reaction evidence="1">
        <text>7-[(3S)-3-amino-3-carboxypropyl]wyosine(37) in tRNA(Phe) + S-adenosyl-L-methionine = 7-[(3S)-(3-amino-3-methoxycarbonyl)propyl]wyosine(37) in tRNA(Phe) + S-adenosyl-L-homocysteine</text>
        <dbReference type="Rhea" id="RHEA:36903"/>
        <dbReference type="Rhea" id="RHEA-COMP:10379"/>
        <dbReference type="Rhea" id="RHEA-COMP:11844"/>
        <dbReference type="ChEBI" id="CHEBI:57856"/>
        <dbReference type="ChEBI" id="CHEBI:59789"/>
        <dbReference type="ChEBI" id="CHEBI:73543"/>
        <dbReference type="ChEBI" id="CHEBI:74275"/>
        <dbReference type="EC" id="2.1.1.290"/>
    </reaction>
</comment>